<evidence type="ECO:0000313" key="2">
    <source>
        <dbReference type="Proteomes" id="UP000237271"/>
    </source>
</evidence>
<dbReference type="SUPFAM" id="SSF54160">
    <property type="entry name" value="Chromo domain-like"/>
    <property type="match status" value="1"/>
</dbReference>
<sequence>MIVYAHAPLVPTSSKMSPFFVDTGHQPKNPLVYGEISRGVCFTHHHKVIQRARNNLIEAQKKIYDCRRAANPFKVGDLVLLSTQDLNISHATAETTLRSWKFIPRFIGPYIKLELHGNVALLDLPANLKHLSPRFNIDKFKVYNSNPDCFAGRVIPKSTPVIFDGDGEPLHVVEALIKKRIFNRQPDYLAKWHGLPHHENTTRTRHQACQSLEGLTEGPSPGRLEPSKVLLKRGFTALFHTRGYYGAINFNFGDFNVSGAGTHSSLGECNDLHVQKQSNIPSSVEHAHRYPELPSAYSPWLRKRWVQLSHGQPLHVLRCAPRLLVGGRPWVKG</sequence>
<comment type="caution">
    <text evidence="1">The sequence shown here is derived from an EMBL/GenBank/DDBJ whole genome shotgun (WGS) entry which is preliminary data.</text>
</comment>
<reference evidence="1 2" key="1">
    <citation type="journal article" date="2017" name="Genome Biol. Evol.">
        <title>Phytophthora megakarya and P. palmivora, closely related causal agents of cacao black pod rot, underwent increases in genome sizes and gene numbers by different mechanisms.</title>
        <authorList>
            <person name="Ali S.S."/>
            <person name="Shao J."/>
            <person name="Lary D.J."/>
            <person name="Kronmiller B."/>
            <person name="Shen D."/>
            <person name="Strem M.D."/>
            <person name="Amoako-Attah I."/>
            <person name="Akrofi A.Y."/>
            <person name="Begoude B.A."/>
            <person name="Ten Hoopen G.M."/>
            <person name="Coulibaly K."/>
            <person name="Kebe B.I."/>
            <person name="Melnick R.L."/>
            <person name="Guiltinan M.J."/>
            <person name="Tyler B.M."/>
            <person name="Meinhardt L.W."/>
            <person name="Bailey B.A."/>
        </authorList>
    </citation>
    <scope>NUCLEOTIDE SEQUENCE [LARGE SCALE GENOMIC DNA]</scope>
    <source>
        <strain evidence="2">sbr112.9</strain>
    </source>
</reference>
<keyword evidence="2" id="KW-1185">Reference proteome</keyword>
<proteinExistence type="predicted"/>
<gene>
    <name evidence="1" type="ORF">PHPALM_17066</name>
</gene>
<dbReference type="Gene3D" id="2.40.50.40">
    <property type="match status" value="1"/>
</dbReference>
<dbReference type="InterPro" id="IPR016197">
    <property type="entry name" value="Chromo-like_dom_sf"/>
</dbReference>
<organism evidence="1 2">
    <name type="scientific">Phytophthora palmivora</name>
    <dbReference type="NCBI Taxonomy" id="4796"/>
    <lineage>
        <taxon>Eukaryota</taxon>
        <taxon>Sar</taxon>
        <taxon>Stramenopiles</taxon>
        <taxon>Oomycota</taxon>
        <taxon>Peronosporomycetes</taxon>
        <taxon>Peronosporales</taxon>
        <taxon>Peronosporaceae</taxon>
        <taxon>Phytophthora</taxon>
    </lineage>
</organism>
<accession>A0A2P4XN57</accession>
<dbReference type="EMBL" id="NCKW01009492">
    <property type="protein sequence ID" value="POM66991.1"/>
    <property type="molecule type" value="Genomic_DNA"/>
</dbReference>
<evidence type="ECO:0000313" key="1">
    <source>
        <dbReference type="EMBL" id="POM66991.1"/>
    </source>
</evidence>
<dbReference type="Proteomes" id="UP000237271">
    <property type="component" value="Unassembled WGS sequence"/>
</dbReference>
<name>A0A2P4XN57_9STRA</name>
<dbReference type="OrthoDB" id="117147at2759"/>
<dbReference type="AlphaFoldDB" id="A0A2P4XN57"/>
<protein>
    <submittedName>
        <fullName evidence="1">Uncharacterized protein</fullName>
    </submittedName>
</protein>